<organism evidence="3 4">
    <name type="scientific">Ramularia collo-cygni</name>
    <dbReference type="NCBI Taxonomy" id="112498"/>
    <lineage>
        <taxon>Eukaryota</taxon>
        <taxon>Fungi</taxon>
        <taxon>Dikarya</taxon>
        <taxon>Ascomycota</taxon>
        <taxon>Pezizomycotina</taxon>
        <taxon>Dothideomycetes</taxon>
        <taxon>Dothideomycetidae</taxon>
        <taxon>Mycosphaerellales</taxon>
        <taxon>Mycosphaerellaceae</taxon>
        <taxon>Ramularia</taxon>
    </lineage>
</organism>
<feature type="region of interest" description="Disordered" evidence="1">
    <location>
        <begin position="1"/>
        <end position="112"/>
    </location>
</feature>
<dbReference type="PANTHER" id="PTHR21310:SF15">
    <property type="entry name" value="AMINOGLYCOSIDE PHOSPHOTRANSFERASE DOMAIN-CONTAINING PROTEIN"/>
    <property type="match status" value="1"/>
</dbReference>
<dbReference type="EMBL" id="FJUY01000002">
    <property type="protein sequence ID" value="CZT16042.1"/>
    <property type="molecule type" value="Genomic_DNA"/>
</dbReference>
<feature type="compositionally biased region" description="Polar residues" evidence="1">
    <location>
        <begin position="15"/>
        <end position="28"/>
    </location>
</feature>
<evidence type="ECO:0000313" key="4">
    <source>
        <dbReference type="Proteomes" id="UP000225277"/>
    </source>
</evidence>
<dbReference type="SUPFAM" id="SSF56112">
    <property type="entry name" value="Protein kinase-like (PK-like)"/>
    <property type="match status" value="1"/>
</dbReference>
<dbReference type="PANTHER" id="PTHR21310">
    <property type="entry name" value="AMINOGLYCOSIDE PHOSPHOTRANSFERASE-RELATED-RELATED"/>
    <property type="match status" value="1"/>
</dbReference>
<dbReference type="InterPro" id="IPR051678">
    <property type="entry name" value="AGP_Transferase"/>
</dbReference>
<dbReference type="Proteomes" id="UP000225277">
    <property type="component" value="Unassembled WGS sequence"/>
</dbReference>
<feature type="compositionally biased region" description="Acidic residues" evidence="1">
    <location>
        <begin position="481"/>
        <end position="501"/>
    </location>
</feature>
<evidence type="ECO:0000259" key="2">
    <source>
        <dbReference type="Pfam" id="PF01636"/>
    </source>
</evidence>
<dbReference type="AlphaFoldDB" id="A0A2D3UM48"/>
<dbReference type="Gene3D" id="3.90.1200.10">
    <property type="match status" value="1"/>
</dbReference>
<reference evidence="3 4" key="1">
    <citation type="submission" date="2016-03" db="EMBL/GenBank/DDBJ databases">
        <authorList>
            <person name="Ploux O."/>
        </authorList>
    </citation>
    <scope>NUCLEOTIDE SEQUENCE [LARGE SCALE GENOMIC DNA]</scope>
    <source>
        <strain evidence="3 4">URUG2</strain>
    </source>
</reference>
<dbReference type="STRING" id="112498.A0A2D3UM48"/>
<name>A0A2D3UM48_9PEZI</name>
<feature type="compositionally biased region" description="Basic and acidic residues" evidence="1">
    <location>
        <begin position="1"/>
        <end position="13"/>
    </location>
</feature>
<dbReference type="GeneID" id="35597109"/>
<evidence type="ECO:0000313" key="3">
    <source>
        <dbReference type="EMBL" id="CZT16042.1"/>
    </source>
</evidence>
<sequence>MDAEDRAVDDGRLELSNTEGNVTGTPPNTADEERLEFNSTEGNVTETLPNTRSKSGGNGVPDVEESSSESTNPHDEAVGGEATDAGPNAESPEEGKETCSSGNSEWRDEEPPKLQVNHEALKHIATYFLPGNHGKCTEVLTLTKGAYHEIRELLFEDGWSCLGRLTRNRKEALGVLESETATVDYVRRHTTIPVPEIFFVNFNPDHVVGAAFVLMEKLPGRHLYKTWEELRPAHMYAVIEQIADVMAQLCKTNFNSIGSLDVNGEIGPLQSLTYSHEERGRGPFQNTTDYMTSFLHPVERRREPIMQLYEQIEPLLVNFMNQNGNDPILQAPYRLTHADFDGQNMLFEQPDPDQPPRLTGIIDWDQSHSGPLYYLCNYPIFIRDCDMPVYRDQYVRNLCLRQSLVFYLSRHFPRGSQERRDVQECFRQKSYSLNGFENIFMGAHWRPELELGVVESYAKSYNPDPNSSRDYFPYGGKIDWEPDSELESEGEDSEENPEEDPVEHRVERSEHGQEQDAER</sequence>
<proteinExistence type="predicted"/>
<feature type="compositionally biased region" description="Polar residues" evidence="1">
    <location>
        <begin position="37"/>
        <end position="55"/>
    </location>
</feature>
<protein>
    <recommendedName>
        <fullName evidence="2">Aminoglycoside phosphotransferase domain-containing protein</fullName>
    </recommendedName>
</protein>
<dbReference type="InterPro" id="IPR011009">
    <property type="entry name" value="Kinase-like_dom_sf"/>
</dbReference>
<gene>
    <name evidence="3" type="ORF">RCC_01882</name>
</gene>
<feature type="region of interest" description="Disordered" evidence="1">
    <location>
        <begin position="465"/>
        <end position="519"/>
    </location>
</feature>
<feature type="domain" description="Aminoglycoside phosphotransferase" evidence="2">
    <location>
        <begin position="166"/>
        <end position="374"/>
    </location>
</feature>
<evidence type="ECO:0000256" key="1">
    <source>
        <dbReference type="SAM" id="MobiDB-lite"/>
    </source>
</evidence>
<feature type="compositionally biased region" description="Basic and acidic residues" evidence="1">
    <location>
        <begin position="502"/>
        <end position="519"/>
    </location>
</feature>
<dbReference type="InterPro" id="IPR002575">
    <property type="entry name" value="Aminoglycoside_PTrfase"/>
</dbReference>
<dbReference type="OrthoDB" id="2906425at2759"/>
<dbReference type="RefSeq" id="XP_023622935.1">
    <property type="nucleotide sequence ID" value="XM_023767167.1"/>
</dbReference>
<dbReference type="Pfam" id="PF01636">
    <property type="entry name" value="APH"/>
    <property type="match status" value="1"/>
</dbReference>
<accession>A0A2D3UM48</accession>
<keyword evidence="4" id="KW-1185">Reference proteome</keyword>